<sequence>MLVRSWICASHDHQITISIPQLQSRHVRSSCKAFSKILLLNTKRLVARNDKATIGEHTIMSRSSSACSLWVVYVLVLVHKPLVSLVCSVAGSSQFSAYAGYHASIPAGTSLGPQTFYQIICTALFPRIAAGIVEASFVCQHHDNITFFGRASHACVKHD</sequence>
<evidence type="ECO:0000313" key="2">
    <source>
        <dbReference type="Proteomes" id="UP000011713"/>
    </source>
</evidence>
<dbReference type="Proteomes" id="UP000011713">
    <property type="component" value="Unassembled WGS sequence"/>
</dbReference>
<dbReference type="HOGENOM" id="CLU_1664067_0_0_1"/>
<protein>
    <submittedName>
        <fullName evidence="1">Uncharacterized protein</fullName>
    </submittedName>
</protein>
<name>M4BMH5_HYAAE</name>
<reference evidence="1" key="2">
    <citation type="submission" date="2015-06" db="UniProtKB">
        <authorList>
            <consortium name="EnsemblProtists"/>
        </authorList>
    </citation>
    <scope>IDENTIFICATION</scope>
    <source>
        <strain evidence="1">Emoy2</strain>
    </source>
</reference>
<dbReference type="EnsemblProtists" id="HpaT807612">
    <property type="protein sequence ID" value="HpaP807612"/>
    <property type="gene ID" value="HpaG807612"/>
</dbReference>
<dbReference type="VEuPathDB" id="FungiDB:HpaG807612"/>
<dbReference type="AlphaFoldDB" id="M4BMH5"/>
<reference evidence="2" key="1">
    <citation type="journal article" date="2010" name="Science">
        <title>Signatures of adaptation to obligate biotrophy in the Hyaloperonospora arabidopsidis genome.</title>
        <authorList>
            <person name="Baxter L."/>
            <person name="Tripathy S."/>
            <person name="Ishaque N."/>
            <person name="Boot N."/>
            <person name="Cabral A."/>
            <person name="Kemen E."/>
            <person name="Thines M."/>
            <person name="Ah-Fong A."/>
            <person name="Anderson R."/>
            <person name="Badejoko W."/>
            <person name="Bittner-Eddy P."/>
            <person name="Boore J.L."/>
            <person name="Chibucos M.C."/>
            <person name="Coates M."/>
            <person name="Dehal P."/>
            <person name="Delehaunty K."/>
            <person name="Dong S."/>
            <person name="Downton P."/>
            <person name="Dumas B."/>
            <person name="Fabro G."/>
            <person name="Fronick C."/>
            <person name="Fuerstenberg S.I."/>
            <person name="Fulton L."/>
            <person name="Gaulin E."/>
            <person name="Govers F."/>
            <person name="Hughes L."/>
            <person name="Humphray S."/>
            <person name="Jiang R.H."/>
            <person name="Judelson H."/>
            <person name="Kamoun S."/>
            <person name="Kyung K."/>
            <person name="Meijer H."/>
            <person name="Minx P."/>
            <person name="Morris P."/>
            <person name="Nelson J."/>
            <person name="Phuntumart V."/>
            <person name="Qutob D."/>
            <person name="Rehmany A."/>
            <person name="Rougon-Cardoso A."/>
            <person name="Ryden P."/>
            <person name="Torto-Alalibo T."/>
            <person name="Studholme D."/>
            <person name="Wang Y."/>
            <person name="Win J."/>
            <person name="Wood J."/>
            <person name="Clifton S.W."/>
            <person name="Rogers J."/>
            <person name="Van den Ackerveken G."/>
            <person name="Jones J.D."/>
            <person name="McDowell J.M."/>
            <person name="Beynon J."/>
            <person name="Tyler B.M."/>
        </authorList>
    </citation>
    <scope>NUCLEOTIDE SEQUENCE [LARGE SCALE GENOMIC DNA]</scope>
    <source>
        <strain evidence="2">Emoy2</strain>
    </source>
</reference>
<accession>M4BMH5</accession>
<proteinExistence type="predicted"/>
<keyword evidence="2" id="KW-1185">Reference proteome</keyword>
<evidence type="ECO:0000313" key="1">
    <source>
        <dbReference type="EnsemblProtists" id="HpaP807612"/>
    </source>
</evidence>
<dbReference type="InParanoid" id="M4BMH5"/>
<organism evidence="1 2">
    <name type="scientific">Hyaloperonospora arabidopsidis (strain Emoy2)</name>
    <name type="common">Downy mildew agent</name>
    <name type="synonym">Peronospora arabidopsidis</name>
    <dbReference type="NCBI Taxonomy" id="559515"/>
    <lineage>
        <taxon>Eukaryota</taxon>
        <taxon>Sar</taxon>
        <taxon>Stramenopiles</taxon>
        <taxon>Oomycota</taxon>
        <taxon>Peronosporomycetes</taxon>
        <taxon>Peronosporales</taxon>
        <taxon>Peronosporaceae</taxon>
        <taxon>Hyaloperonospora</taxon>
    </lineage>
</organism>
<dbReference type="EMBL" id="JH598420">
    <property type="status" value="NOT_ANNOTATED_CDS"/>
    <property type="molecule type" value="Genomic_DNA"/>
</dbReference>